<evidence type="ECO:0000313" key="3">
    <source>
        <dbReference type="Proteomes" id="UP000243217"/>
    </source>
</evidence>
<dbReference type="AlphaFoldDB" id="A0A1W0A9D6"/>
<dbReference type="EMBL" id="JNBS01000293">
    <property type="protein sequence ID" value="OQS06903.1"/>
    <property type="molecule type" value="Genomic_DNA"/>
</dbReference>
<protein>
    <submittedName>
        <fullName evidence="2">Uncharacterized protein</fullName>
    </submittedName>
</protein>
<comment type="caution">
    <text evidence="2">The sequence shown here is derived from an EMBL/GenBank/DDBJ whole genome shotgun (WGS) entry which is preliminary data.</text>
</comment>
<evidence type="ECO:0000313" key="2">
    <source>
        <dbReference type="EMBL" id="OQS06903.1"/>
    </source>
</evidence>
<gene>
    <name evidence="2" type="ORF">THRCLA_20265</name>
</gene>
<feature type="transmembrane region" description="Helical" evidence="1">
    <location>
        <begin position="45"/>
        <end position="69"/>
    </location>
</feature>
<dbReference type="Proteomes" id="UP000243217">
    <property type="component" value="Unassembled WGS sequence"/>
</dbReference>
<keyword evidence="3" id="KW-1185">Reference proteome</keyword>
<keyword evidence="1" id="KW-0472">Membrane</keyword>
<keyword evidence="1" id="KW-0812">Transmembrane</keyword>
<name>A0A1W0A9D6_9STRA</name>
<organism evidence="2 3">
    <name type="scientific">Thraustotheca clavata</name>
    <dbReference type="NCBI Taxonomy" id="74557"/>
    <lineage>
        <taxon>Eukaryota</taxon>
        <taxon>Sar</taxon>
        <taxon>Stramenopiles</taxon>
        <taxon>Oomycota</taxon>
        <taxon>Saprolegniomycetes</taxon>
        <taxon>Saprolegniales</taxon>
        <taxon>Achlyaceae</taxon>
        <taxon>Thraustotheca</taxon>
    </lineage>
</organism>
<accession>A0A1W0A9D6</accession>
<sequence length="74" mass="6763">MVLGAILVGAVAGAAVPVAISYFGTVIPGVGSLHAAGGVAATLQWASIALASSSAAWSGAALGAATAAAGSKNL</sequence>
<reference evidence="2 3" key="1">
    <citation type="journal article" date="2014" name="Genome Biol. Evol.">
        <title>The secreted proteins of Achlya hypogyna and Thraustotheca clavata identify the ancestral oomycete secretome and reveal gene acquisitions by horizontal gene transfer.</title>
        <authorList>
            <person name="Misner I."/>
            <person name="Blouin N."/>
            <person name="Leonard G."/>
            <person name="Richards T.A."/>
            <person name="Lane C.E."/>
        </authorList>
    </citation>
    <scope>NUCLEOTIDE SEQUENCE [LARGE SCALE GENOMIC DNA]</scope>
    <source>
        <strain evidence="2 3">ATCC 34112</strain>
    </source>
</reference>
<evidence type="ECO:0000256" key="1">
    <source>
        <dbReference type="SAM" id="Phobius"/>
    </source>
</evidence>
<keyword evidence="1" id="KW-1133">Transmembrane helix</keyword>
<proteinExistence type="predicted"/>